<comment type="caution">
    <text evidence="3">The sequence shown here is derived from an EMBL/GenBank/DDBJ whole genome shotgun (WGS) entry which is preliminary data.</text>
</comment>
<keyword evidence="4" id="KW-1185">Reference proteome</keyword>
<protein>
    <recommendedName>
        <fullName evidence="2">T6SS Phospholipase effector Tle1-like catalytic domain-containing protein</fullName>
    </recommendedName>
</protein>
<dbReference type="PANTHER" id="PTHR33840">
    <property type="match status" value="1"/>
</dbReference>
<evidence type="ECO:0000256" key="1">
    <source>
        <dbReference type="SAM" id="MobiDB-lite"/>
    </source>
</evidence>
<sequence>MSAPISAPNRNLPLDPAEWCSLTPIEVSLSPRYKRMLKHHDPLKCETIVQVGLFFDGTNNNLVRDFDEQPPQKRYHSNIVRLFRGYPSDKDNVLGNSERFYRFYMPGVGTRFPEIGENAESTYGRAFAAGGQARILWGLMQVYNAVHRTVHDDFPMLRPDEIADKIKDYAQKVDHHQKDGVFPDSPALDRKGWFAKVTQELSAKLRHKLDLKPKPAIPFISLSVFGFSRGAVQARAFCYWFQDALQNGQFAGIDTEISFLGLFDSVATVGTSDSMNKAMALPQWIASGHSGWAAEILKPLPSVVKKTVHYIAAHEQRMNFPSTRVTSPNPVEEVLYPGMHSDVGGGYGAGSQGKARNGLSSLMSQIPLLHMYKAALLAGVPLHPYEKLQGEIKDDLQVDPQMVQAWDRYMTWSGCTDGDYEAEALKHMACYFRWRQQLLPALERAPFYLAGSRQDQQDLHESNGRLKGDLHLVRLRAAPFRSPYGRRNNAILVSPEEMARANFMQIRAANMDQPVTPFEVFALRFFDTAQGVPRGAGDLLNDYMHDSLAGFYLAGAVTELDMKIATAKACNVKLRGWAMNGFEKKIYLQFKDWIDQHGAEGRDCGNTDPEKGPIDAPSNMEDFPIQTDEDVSDFRDWVIVSQTTTRREGGGYLRNRVTFVPDR</sequence>
<evidence type="ECO:0000313" key="3">
    <source>
        <dbReference type="EMBL" id="CAJ0794161.1"/>
    </source>
</evidence>
<dbReference type="EMBL" id="CATZBU010000005">
    <property type="protein sequence ID" value="CAJ0794161.1"/>
    <property type="molecule type" value="Genomic_DNA"/>
</dbReference>
<feature type="domain" description="T6SS Phospholipase effector Tle1-like catalytic" evidence="2">
    <location>
        <begin position="53"/>
        <end position="238"/>
    </location>
</feature>
<dbReference type="Proteomes" id="UP001189813">
    <property type="component" value="Unassembled WGS sequence"/>
</dbReference>
<evidence type="ECO:0000259" key="2">
    <source>
        <dbReference type="Pfam" id="PF09994"/>
    </source>
</evidence>
<organism evidence="3 4">
    <name type="scientific">Ralstonia psammae</name>
    <dbReference type="NCBI Taxonomy" id="3058598"/>
    <lineage>
        <taxon>Bacteria</taxon>
        <taxon>Pseudomonadati</taxon>
        <taxon>Pseudomonadota</taxon>
        <taxon>Betaproteobacteria</taxon>
        <taxon>Burkholderiales</taxon>
        <taxon>Burkholderiaceae</taxon>
        <taxon>Ralstonia</taxon>
    </lineage>
</organism>
<reference evidence="3 4" key="1">
    <citation type="submission" date="2023-07" db="EMBL/GenBank/DDBJ databases">
        <authorList>
            <person name="Peeters C."/>
        </authorList>
    </citation>
    <scope>NUCLEOTIDE SEQUENCE [LARGE SCALE GENOMIC DNA]</scope>
    <source>
        <strain evidence="3 4">LMG 19083</strain>
    </source>
</reference>
<name>A0ABM9JHZ3_9RALS</name>
<dbReference type="Pfam" id="PF09994">
    <property type="entry name" value="T6SS_Tle1-like_cat"/>
    <property type="match status" value="2"/>
</dbReference>
<dbReference type="RefSeq" id="WP_316666063.1">
    <property type="nucleotide sequence ID" value="NZ_CATZBU010000005.1"/>
</dbReference>
<feature type="compositionally biased region" description="Basic and acidic residues" evidence="1">
    <location>
        <begin position="599"/>
        <end position="613"/>
    </location>
</feature>
<gene>
    <name evidence="3" type="ORF">LMG19083_02539</name>
</gene>
<feature type="region of interest" description="Disordered" evidence="1">
    <location>
        <begin position="599"/>
        <end position="620"/>
    </location>
</feature>
<dbReference type="InterPro" id="IPR018712">
    <property type="entry name" value="Tle1-like_cat"/>
</dbReference>
<accession>A0ABM9JHZ3</accession>
<proteinExistence type="predicted"/>
<feature type="domain" description="T6SS Phospholipase effector Tle1-like catalytic" evidence="2">
    <location>
        <begin position="247"/>
        <end position="373"/>
    </location>
</feature>
<evidence type="ECO:0000313" key="4">
    <source>
        <dbReference type="Proteomes" id="UP001189813"/>
    </source>
</evidence>
<dbReference type="PANTHER" id="PTHR33840:SF1">
    <property type="entry name" value="TLE1 PHOSPHOLIPASE DOMAIN-CONTAINING PROTEIN"/>
    <property type="match status" value="1"/>
</dbReference>